<comment type="caution">
    <text evidence="1">The sequence shown here is derived from an EMBL/GenBank/DDBJ whole genome shotgun (WGS) entry which is preliminary data.</text>
</comment>
<dbReference type="AlphaFoldDB" id="A0A3N0FT82"/>
<reference evidence="1 2" key="1">
    <citation type="submission" date="2018-11" db="EMBL/GenBank/DDBJ databases">
        <title>Characterization of surface water Dickeya isolates.</title>
        <authorList>
            <person name="Van Gijsegem F."/>
            <person name="Pedron J."/>
        </authorList>
    </citation>
    <scope>NUCLEOTIDE SEQUENCE [LARGE SCALE GENOMIC DNA]</scope>
    <source>
        <strain evidence="1 2">FVG1-MFV-O17</strain>
    </source>
</reference>
<dbReference type="Proteomes" id="UP000276061">
    <property type="component" value="Unassembled WGS sequence"/>
</dbReference>
<gene>
    <name evidence="1" type="ORF">EF878_18605</name>
</gene>
<dbReference type="EMBL" id="RJLR01000039">
    <property type="protein sequence ID" value="RNM03068.1"/>
    <property type="molecule type" value="Genomic_DNA"/>
</dbReference>
<protein>
    <submittedName>
        <fullName evidence="1">Phage tail assembly protein</fullName>
    </submittedName>
</protein>
<dbReference type="RefSeq" id="WP_024105327.1">
    <property type="nucleotide sequence ID" value="NZ_RJLR01000039.1"/>
</dbReference>
<dbReference type="InterPro" id="IPR019289">
    <property type="entry name" value="Phage_tail_E/E"/>
</dbReference>
<sequence>MSDVIFPLSIPYTTAAGVRIESLTLRRLQVKDLKAVRKVSAEPADWDDLLIARSSGFVPEDFDGMDLGDYLELQKRFQQLTGLAKQPQDADAVAGAAGEVVPLATE</sequence>
<proteinExistence type="predicted"/>
<accession>A0A3N0FT82</accession>
<name>A0A3N0FT82_9GAMM</name>
<evidence type="ECO:0000313" key="1">
    <source>
        <dbReference type="EMBL" id="RNM03068.1"/>
    </source>
</evidence>
<evidence type="ECO:0000313" key="2">
    <source>
        <dbReference type="Proteomes" id="UP000276061"/>
    </source>
</evidence>
<dbReference type="OrthoDB" id="5686967at2"/>
<organism evidence="1 2">
    <name type="scientific">Dickeya undicola</name>
    <dbReference type="NCBI Taxonomy" id="1577887"/>
    <lineage>
        <taxon>Bacteria</taxon>
        <taxon>Pseudomonadati</taxon>
        <taxon>Pseudomonadota</taxon>
        <taxon>Gammaproteobacteria</taxon>
        <taxon>Enterobacterales</taxon>
        <taxon>Pectobacteriaceae</taxon>
        <taxon>Dickeya</taxon>
    </lineage>
</organism>
<dbReference type="Pfam" id="PF10109">
    <property type="entry name" value="Phage_TAC_7"/>
    <property type="match status" value="1"/>
</dbReference>